<gene>
    <name evidence="1" type="ORF">HBF26_17075</name>
</gene>
<dbReference type="Proteomes" id="UP001429601">
    <property type="component" value="Unassembled WGS sequence"/>
</dbReference>
<protein>
    <submittedName>
        <fullName evidence="1">Uncharacterized protein</fullName>
    </submittedName>
</protein>
<keyword evidence="2" id="KW-1185">Reference proteome</keyword>
<reference evidence="1 2" key="1">
    <citation type="journal article" date="2011" name="Curr. Microbiol.">
        <title>Luteibacter jiangsuensis sp. nov.: a methamidophos-degrading bacterium isolated from a methamidophos-manufacturing factory.</title>
        <authorList>
            <person name="Wang L."/>
            <person name="Wang G.L."/>
            <person name="Li S.P."/>
            <person name="Jiang J.D."/>
        </authorList>
    </citation>
    <scope>NUCLEOTIDE SEQUENCE [LARGE SCALE GENOMIC DNA]</scope>
    <source>
        <strain evidence="1 2">CGMCC 1.10133</strain>
    </source>
</reference>
<comment type="caution">
    <text evidence="1">The sequence shown here is derived from an EMBL/GenBank/DDBJ whole genome shotgun (WGS) entry which is preliminary data.</text>
</comment>
<evidence type="ECO:0000313" key="2">
    <source>
        <dbReference type="Proteomes" id="UP001429601"/>
    </source>
</evidence>
<dbReference type="RefSeq" id="WP_167129167.1">
    <property type="nucleotide sequence ID" value="NZ_JAAQQR010000010.1"/>
</dbReference>
<sequence>MDLPIRPKPQKPRISHSVEGWFDEHGRWHPFLQVTIYGYLVALVQTLPEAFKYAAAVQVPA</sequence>
<organism evidence="1 2">
    <name type="scientific">Luteibacter jiangsuensis</name>
    <dbReference type="NCBI Taxonomy" id="637577"/>
    <lineage>
        <taxon>Bacteria</taxon>
        <taxon>Pseudomonadati</taxon>
        <taxon>Pseudomonadota</taxon>
        <taxon>Gammaproteobacteria</taxon>
        <taxon>Lysobacterales</taxon>
        <taxon>Rhodanobacteraceae</taxon>
        <taxon>Luteibacter</taxon>
    </lineage>
</organism>
<dbReference type="EMBL" id="JAAQQR010000010">
    <property type="protein sequence ID" value="NID06610.1"/>
    <property type="molecule type" value="Genomic_DNA"/>
</dbReference>
<accession>A0ABX0Q7T2</accession>
<evidence type="ECO:0000313" key="1">
    <source>
        <dbReference type="EMBL" id="NID06610.1"/>
    </source>
</evidence>
<proteinExistence type="predicted"/>
<name>A0ABX0Q7T2_9GAMM</name>